<dbReference type="EMBL" id="JAUSUR010000004">
    <property type="protein sequence ID" value="MDQ0361685.1"/>
    <property type="molecule type" value="Genomic_DNA"/>
</dbReference>
<proteinExistence type="predicted"/>
<keyword evidence="7" id="KW-0418">Kinase</keyword>
<reference evidence="12 13" key="1">
    <citation type="submission" date="2023-07" db="EMBL/GenBank/DDBJ databases">
        <title>Genomic Encyclopedia of Type Strains, Phase IV (KMG-IV): sequencing the most valuable type-strain genomes for metagenomic binning, comparative biology and taxonomic classification.</title>
        <authorList>
            <person name="Goeker M."/>
        </authorList>
    </citation>
    <scope>NUCLEOTIDE SEQUENCE [LARGE SCALE GENOMIC DNA]</scope>
    <source>
        <strain evidence="12 13">DSM 16784</strain>
    </source>
</reference>
<dbReference type="InterPro" id="IPR051351">
    <property type="entry name" value="Ascorbate-PTS_EIIA_comp"/>
</dbReference>
<dbReference type="RefSeq" id="WP_307408619.1">
    <property type="nucleotide sequence ID" value="NZ_JAUSUR010000004.1"/>
</dbReference>
<dbReference type="InterPro" id="IPR016152">
    <property type="entry name" value="PTrfase/Anion_transptr"/>
</dbReference>
<keyword evidence="4" id="KW-0597">Phosphoprotein</keyword>
<evidence type="ECO:0000256" key="10">
    <source>
        <dbReference type="ARBA" id="ARBA00042072"/>
    </source>
</evidence>
<keyword evidence="5" id="KW-0808">Transferase</keyword>
<evidence type="ECO:0000256" key="5">
    <source>
        <dbReference type="ARBA" id="ARBA00022679"/>
    </source>
</evidence>
<dbReference type="CDD" id="cd00211">
    <property type="entry name" value="PTS_IIA_fru"/>
    <property type="match status" value="1"/>
</dbReference>
<evidence type="ECO:0000256" key="9">
    <source>
        <dbReference type="ARBA" id="ARBA00041175"/>
    </source>
</evidence>
<dbReference type="Pfam" id="PF00359">
    <property type="entry name" value="PTS_EIIA_2"/>
    <property type="match status" value="1"/>
</dbReference>
<dbReference type="PANTHER" id="PTHR36203:SF1">
    <property type="entry name" value="ASCORBATE-SPECIFIC PTS SYSTEM EIIA COMPONENT"/>
    <property type="match status" value="1"/>
</dbReference>
<name>A0ABU0E5A8_9FIRM</name>
<comment type="caution">
    <text evidence="12">The sequence shown here is derived from an EMBL/GenBank/DDBJ whole genome shotgun (WGS) entry which is preliminary data.</text>
</comment>
<keyword evidence="3" id="KW-0963">Cytoplasm</keyword>
<evidence type="ECO:0000256" key="8">
    <source>
        <dbReference type="ARBA" id="ARBA00037387"/>
    </source>
</evidence>
<dbReference type="PANTHER" id="PTHR36203">
    <property type="entry name" value="ASCORBATE-SPECIFIC PTS SYSTEM EIIA COMPONENT"/>
    <property type="match status" value="1"/>
</dbReference>
<comment type="subcellular location">
    <subcellularLocation>
        <location evidence="1">Cytoplasm</location>
    </subcellularLocation>
</comment>
<dbReference type="SUPFAM" id="SSF55804">
    <property type="entry name" value="Phoshotransferase/anion transport protein"/>
    <property type="match status" value="1"/>
</dbReference>
<keyword evidence="13" id="KW-1185">Reference proteome</keyword>
<feature type="domain" description="PTS EIIA type-2" evidence="11">
    <location>
        <begin position="4"/>
        <end position="147"/>
    </location>
</feature>
<accession>A0ABU0E5A8</accession>
<evidence type="ECO:0000259" key="11">
    <source>
        <dbReference type="PROSITE" id="PS51094"/>
    </source>
</evidence>
<evidence type="ECO:0000256" key="3">
    <source>
        <dbReference type="ARBA" id="ARBA00022490"/>
    </source>
</evidence>
<dbReference type="InterPro" id="IPR002178">
    <property type="entry name" value="PTS_EIIA_type-2_dom"/>
</dbReference>
<keyword evidence="2" id="KW-0813">Transport</keyword>
<comment type="function">
    <text evidence="8">The phosphoenolpyruvate-dependent sugar phosphotransferase system (sugar PTS), a major carbohydrate active transport system, catalyzes the phosphorylation of incoming sugar substrates concomitantly with their translocation across the cell membrane. The enzyme II UlaABC PTS system is involved in ascorbate transport.</text>
</comment>
<protein>
    <recommendedName>
        <fullName evidence="9">Ascorbate-specific PTS system EIIA component</fullName>
    </recommendedName>
    <alternativeName>
        <fullName evidence="10">Ascorbate-specific phosphotransferase enzyme IIA component</fullName>
    </alternativeName>
</protein>
<evidence type="ECO:0000313" key="13">
    <source>
        <dbReference type="Proteomes" id="UP001230220"/>
    </source>
</evidence>
<organism evidence="12 13">
    <name type="scientific">Breznakia pachnodae</name>
    <dbReference type="NCBI Taxonomy" id="265178"/>
    <lineage>
        <taxon>Bacteria</taxon>
        <taxon>Bacillati</taxon>
        <taxon>Bacillota</taxon>
        <taxon>Erysipelotrichia</taxon>
        <taxon>Erysipelotrichales</taxon>
        <taxon>Erysipelotrichaceae</taxon>
        <taxon>Breznakia</taxon>
    </lineage>
</organism>
<evidence type="ECO:0000256" key="2">
    <source>
        <dbReference type="ARBA" id="ARBA00022448"/>
    </source>
</evidence>
<keyword evidence="6" id="KW-0598">Phosphotransferase system</keyword>
<dbReference type="PROSITE" id="PS51094">
    <property type="entry name" value="PTS_EIIA_TYPE_2"/>
    <property type="match status" value="1"/>
</dbReference>
<evidence type="ECO:0000313" key="12">
    <source>
        <dbReference type="EMBL" id="MDQ0361685.1"/>
    </source>
</evidence>
<dbReference type="Gene3D" id="3.40.930.10">
    <property type="entry name" value="Mannitol-specific EII, Chain A"/>
    <property type="match status" value="1"/>
</dbReference>
<sequence>MLSKLLSEKLIKLNIDAKDWCDAIRQSAQPLVLSNKVEARYVDAIIDSVKESGPYIVITKHVAIPHARSQMGVIETAIGVATLKEPVVFGNKENDPVKYIFCLSAKENKEHLEALAELADLLEDENFYKVLDQATQPKEILKYVSEKERR</sequence>
<evidence type="ECO:0000256" key="1">
    <source>
        <dbReference type="ARBA" id="ARBA00004496"/>
    </source>
</evidence>
<gene>
    <name evidence="12" type="ORF">J2S15_002435</name>
</gene>
<dbReference type="Proteomes" id="UP001230220">
    <property type="component" value="Unassembled WGS sequence"/>
</dbReference>
<evidence type="ECO:0000256" key="6">
    <source>
        <dbReference type="ARBA" id="ARBA00022683"/>
    </source>
</evidence>
<evidence type="ECO:0000256" key="7">
    <source>
        <dbReference type="ARBA" id="ARBA00022777"/>
    </source>
</evidence>
<evidence type="ECO:0000256" key="4">
    <source>
        <dbReference type="ARBA" id="ARBA00022553"/>
    </source>
</evidence>